<dbReference type="OrthoDB" id="8441777at2"/>
<reference evidence="1 2" key="1">
    <citation type="submission" date="2015-10" db="EMBL/GenBank/DDBJ databases">
        <title>Genomic differences between typical nodule nitrogen-fixing rhizobial strains and those coming from bean seeds.</title>
        <authorList>
            <person name="Peralta H."/>
            <person name="Aguilar-Vera A."/>
            <person name="Diaz R."/>
            <person name="Mora Y."/>
            <person name="Martinez-Batallar G."/>
            <person name="Salazar E."/>
            <person name="Vargas-Lagunas C."/>
            <person name="Encarnacion S."/>
            <person name="Girard L."/>
            <person name="Mora J."/>
        </authorList>
    </citation>
    <scope>NUCLEOTIDE SEQUENCE [LARGE SCALE GENOMIC DNA]</scope>
    <source>
        <strain evidence="1 2">CFNEI 73</strain>
        <plasmid evidence="1 2">C</plasmid>
    </source>
</reference>
<dbReference type="Proteomes" id="UP000182306">
    <property type="component" value="Plasmid C"/>
</dbReference>
<geneLocation type="plasmid" evidence="1 2">
    <name>C</name>
</geneLocation>
<gene>
    <name evidence="1" type="ORF">SAMCFNEI73_pC1689</name>
</gene>
<dbReference type="InterPro" id="IPR046561">
    <property type="entry name" value="DUF6716"/>
</dbReference>
<sequence>MKLAGYHFAVIAHYDAYLHNAGAFAQAVCDAGGTVDFLTLSSRGMEVSGAQLSSVCRYWPALQRLKPARIGIEALRDPSLLALYSGLFFGAGGEELLVGFRNLREGFASLGSRRPVVVTGFPGIVDAGRTAGMLFRCPSDIVLLPASAQLRVYRLEMSLLGKRTGNGLLYGMPSLPPPAPISASLSPIRRILFIDQSVIPDTPDDRRALVVELARLLDNLPNAEIWIRERVREGETSIHELGSAVKLSKLVAELKQRLPALARVKMKHEPLTSLFGQVDAAISISSTGLLEAFAAGLPIASLERFSRVPKFGNGFFRTSGIQVDVEELSDDRWPAPNEKWVQKNILSPTQISNLDQLTGQQRLVQKLAAIVSSPRRNLPNPVEHGPVSRQIARWRPHVLVQRAFGLFSWPRRDSPFSFALRKNNRYHAARGPEGETE</sequence>
<dbReference type="RefSeq" id="WP_153045259.1">
    <property type="nucleotide sequence ID" value="NZ_CP013110.1"/>
</dbReference>
<accession>A0A1L3LZE6</accession>
<dbReference type="EMBL" id="CP013110">
    <property type="protein sequence ID" value="APG95393.1"/>
    <property type="molecule type" value="Genomic_DNA"/>
</dbReference>
<keyword evidence="2" id="KW-1185">Reference proteome</keyword>
<name>A0A1L3LZE6_9HYPH</name>
<dbReference type="Pfam" id="PF20471">
    <property type="entry name" value="DUF6716"/>
    <property type="match status" value="1"/>
</dbReference>
<dbReference type="AlphaFoldDB" id="A0A1L3LZE6"/>
<organism evidence="1 2">
    <name type="scientific">Sinorhizobium americanum</name>
    <dbReference type="NCBI Taxonomy" id="194963"/>
    <lineage>
        <taxon>Bacteria</taxon>
        <taxon>Pseudomonadati</taxon>
        <taxon>Pseudomonadota</taxon>
        <taxon>Alphaproteobacteria</taxon>
        <taxon>Hyphomicrobiales</taxon>
        <taxon>Rhizobiaceae</taxon>
        <taxon>Sinorhizobium/Ensifer group</taxon>
        <taxon>Sinorhizobium</taxon>
    </lineage>
</organism>
<proteinExistence type="predicted"/>
<evidence type="ECO:0000313" key="1">
    <source>
        <dbReference type="EMBL" id="APG95393.1"/>
    </source>
</evidence>
<evidence type="ECO:0000313" key="2">
    <source>
        <dbReference type="Proteomes" id="UP000182306"/>
    </source>
</evidence>
<protein>
    <submittedName>
        <fullName evidence="1">Uncharacterized protein</fullName>
    </submittedName>
</protein>
<dbReference type="KEGG" id="same:SAMCFNEI73_pC1689"/>
<keyword evidence="1" id="KW-0614">Plasmid</keyword>